<dbReference type="InterPro" id="IPR023346">
    <property type="entry name" value="Lysozyme-like_dom_sf"/>
</dbReference>
<feature type="transmembrane region" description="Helical" evidence="1">
    <location>
        <begin position="7"/>
        <end position="27"/>
    </location>
</feature>
<dbReference type="AlphaFoldDB" id="A0A2U1E4V4"/>
<sequence length="221" mass="25604">MKKLKRLIKTIIFLGFIFLVFNLYLIYRVPVKYEYFVDSVSKETGVDKAIILALIKTESRYNLYSLSPKGAFGLMQVMPRTAEYVKTKYNISIDDKEQFFDPYINIKIGTLYYSELYEKFGDVGLAVAAYNAGPTIAKKWVDEGIVSKADETYKNIPYTETRNYVDRVLKAREDYAMLIKYKYRVPKFLSDLVLNFAHKSTDKINTLKKFTGYLDGVINAI</sequence>
<dbReference type="CDD" id="cd16896">
    <property type="entry name" value="LT_Slt70-like"/>
    <property type="match status" value="1"/>
</dbReference>
<dbReference type="RefSeq" id="WP_116479893.1">
    <property type="nucleotide sequence ID" value="NZ_QEKV01000003.1"/>
</dbReference>
<dbReference type="PANTHER" id="PTHR37423">
    <property type="entry name" value="SOLUBLE LYTIC MUREIN TRANSGLYCOSYLASE-RELATED"/>
    <property type="match status" value="1"/>
</dbReference>
<gene>
    <name evidence="3" type="ORF">C7381_103120</name>
</gene>
<name>A0A2U1E4V4_9FIRM</name>
<keyword evidence="4" id="KW-1185">Reference proteome</keyword>
<evidence type="ECO:0000313" key="4">
    <source>
        <dbReference type="Proteomes" id="UP000245793"/>
    </source>
</evidence>
<evidence type="ECO:0000259" key="2">
    <source>
        <dbReference type="Pfam" id="PF01464"/>
    </source>
</evidence>
<feature type="domain" description="Transglycosylase SLT" evidence="2">
    <location>
        <begin position="41"/>
        <end position="142"/>
    </location>
</feature>
<organism evidence="3 4">
    <name type="scientific">Ezakiella coagulans</name>
    <dbReference type="NCBI Taxonomy" id="46507"/>
    <lineage>
        <taxon>Bacteria</taxon>
        <taxon>Bacillati</taxon>
        <taxon>Bacillota</taxon>
        <taxon>Tissierellia</taxon>
        <taxon>Ezakiella</taxon>
    </lineage>
</organism>
<keyword evidence="1" id="KW-0472">Membrane</keyword>
<evidence type="ECO:0000313" key="3">
    <source>
        <dbReference type="EMBL" id="PVY94882.1"/>
    </source>
</evidence>
<dbReference type="EMBL" id="QEKV01000003">
    <property type="protein sequence ID" value="PVY94882.1"/>
    <property type="molecule type" value="Genomic_DNA"/>
</dbReference>
<dbReference type="Pfam" id="PF01464">
    <property type="entry name" value="SLT"/>
    <property type="match status" value="1"/>
</dbReference>
<protein>
    <submittedName>
        <fullName evidence="3">Soluble lytic murein transglycosylase</fullName>
    </submittedName>
</protein>
<dbReference type="Proteomes" id="UP000245793">
    <property type="component" value="Unassembled WGS sequence"/>
</dbReference>
<dbReference type="SUPFAM" id="SSF53955">
    <property type="entry name" value="Lysozyme-like"/>
    <property type="match status" value="1"/>
</dbReference>
<proteinExistence type="predicted"/>
<dbReference type="Gene3D" id="1.10.530.10">
    <property type="match status" value="1"/>
</dbReference>
<comment type="caution">
    <text evidence="3">The sequence shown here is derived from an EMBL/GenBank/DDBJ whole genome shotgun (WGS) entry which is preliminary data.</text>
</comment>
<dbReference type="PANTHER" id="PTHR37423:SF2">
    <property type="entry name" value="MEMBRANE-BOUND LYTIC MUREIN TRANSGLYCOSYLASE C"/>
    <property type="match status" value="1"/>
</dbReference>
<dbReference type="InterPro" id="IPR008258">
    <property type="entry name" value="Transglycosylase_SLT_dom_1"/>
</dbReference>
<reference evidence="3 4" key="1">
    <citation type="submission" date="2018-04" db="EMBL/GenBank/DDBJ databases">
        <title>Genomic Encyclopedia of Type Strains, Phase IV (KMG-IV): sequencing the most valuable type-strain genomes for metagenomic binning, comparative biology and taxonomic classification.</title>
        <authorList>
            <person name="Goeker M."/>
        </authorList>
    </citation>
    <scope>NUCLEOTIDE SEQUENCE [LARGE SCALE GENOMIC DNA]</scope>
    <source>
        <strain evidence="3 4">DSM 20705</strain>
    </source>
</reference>
<keyword evidence="1" id="KW-1133">Transmembrane helix</keyword>
<keyword evidence="1" id="KW-0812">Transmembrane</keyword>
<evidence type="ECO:0000256" key="1">
    <source>
        <dbReference type="SAM" id="Phobius"/>
    </source>
</evidence>
<accession>A0A2U1E4V4</accession>